<proteinExistence type="predicted"/>
<name>A0ABW3CVN8_9FLAO</name>
<evidence type="ECO:0000313" key="3">
    <source>
        <dbReference type="Proteomes" id="UP001596978"/>
    </source>
</evidence>
<feature type="transmembrane region" description="Helical" evidence="1">
    <location>
        <begin position="7"/>
        <end position="25"/>
    </location>
</feature>
<gene>
    <name evidence="2" type="ORF">ACFQ1M_01645</name>
</gene>
<comment type="caution">
    <text evidence="2">The sequence shown here is derived from an EMBL/GenBank/DDBJ whole genome shotgun (WGS) entry which is preliminary data.</text>
</comment>
<accession>A0ABW3CVN8</accession>
<reference evidence="3" key="1">
    <citation type="journal article" date="2019" name="Int. J. Syst. Evol. Microbiol.">
        <title>The Global Catalogue of Microorganisms (GCM) 10K type strain sequencing project: providing services to taxonomists for standard genome sequencing and annotation.</title>
        <authorList>
            <consortium name="The Broad Institute Genomics Platform"/>
            <consortium name="The Broad Institute Genome Sequencing Center for Infectious Disease"/>
            <person name="Wu L."/>
            <person name="Ma J."/>
        </authorList>
    </citation>
    <scope>NUCLEOTIDE SEQUENCE [LARGE SCALE GENOMIC DNA]</scope>
    <source>
        <strain evidence="3">CCUG 62952</strain>
    </source>
</reference>
<protein>
    <submittedName>
        <fullName evidence="2">Uncharacterized protein</fullName>
    </submittedName>
</protein>
<keyword evidence="1" id="KW-0472">Membrane</keyword>
<sequence length="70" mass="7189">MNKTAGIILLIIGLALAGYGIYQMVTPDAQAEVLGVELSASDNKVSTQSIVMVVLGAIAIIGGAMISKRK</sequence>
<feature type="transmembrane region" description="Helical" evidence="1">
    <location>
        <begin position="45"/>
        <end position="66"/>
    </location>
</feature>
<dbReference type="Proteomes" id="UP001596978">
    <property type="component" value="Unassembled WGS sequence"/>
</dbReference>
<evidence type="ECO:0000256" key="1">
    <source>
        <dbReference type="SAM" id="Phobius"/>
    </source>
</evidence>
<dbReference type="EMBL" id="JBHTJH010000002">
    <property type="protein sequence ID" value="MFD0860897.1"/>
    <property type="molecule type" value="Genomic_DNA"/>
</dbReference>
<organism evidence="2 3">
    <name type="scientific">Sungkyunkwania multivorans</name>
    <dbReference type="NCBI Taxonomy" id="1173618"/>
    <lineage>
        <taxon>Bacteria</taxon>
        <taxon>Pseudomonadati</taxon>
        <taxon>Bacteroidota</taxon>
        <taxon>Flavobacteriia</taxon>
        <taxon>Flavobacteriales</taxon>
        <taxon>Flavobacteriaceae</taxon>
        <taxon>Sungkyunkwania</taxon>
    </lineage>
</organism>
<evidence type="ECO:0000313" key="2">
    <source>
        <dbReference type="EMBL" id="MFD0860897.1"/>
    </source>
</evidence>
<keyword evidence="1" id="KW-0812">Transmembrane</keyword>
<keyword evidence="1" id="KW-1133">Transmembrane helix</keyword>
<keyword evidence="3" id="KW-1185">Reference proteome</keyword>
<dbReference type="RefSeq" id="WP_386402887.1">
    <property type="nucleotide sequence ID" value="NZ_JBHTJH010000002.1"/>
</dbReference>